<protein>
    <submittedName>
        <fullName evidence="1">Uncharacterized protein</fullName>
    </submittedName>
</protein>
<dbReference type="Gene3D" id="3.40.50.300">
    <property type="entry name" value="P-loop containing nucleotide triphosphate hydrolases"/>
    <property type="match status" value="1"/>
</dbReference>
<dbReference type="AlphaFoldDB" id="T1BQ00"/>
<sequence>KTLRGLTPPAKVYRVELGGLAAGEDIVDWLPRRPDHETPESTVELLRSLAKPYPAAAGPDAPANPKTLADYCFNAADGLRNPQKMAEPVIEGALRRGEVGLLVGASKTAKSWAIMHLHCALAAGGEWMGYSCAGDGRLKNAYGRRRTCPRHNRTATGHGNER</sequence>
<dbReference type="EMBL" id="AUZY01002623">
    <property type="protein sequence ID" value="EQD71942.1"/>
    <property type="molecule type" value="Genomic_DNA"/>
</dbReference>
<comment type="caution">
    <text evidence="1">The sequence shown here is derived from an EMBL/GenBank/DDBJ whole genome shotgun (WGS) entry which is preliminary data.</text>
</comment>
<accession>T1BQ00</accession>
<name>T1BQ00_9ZZZZ</name>
<evidence type="ECO:0000313" key="1">
    <source>
        <dbReference type="EMBL" id="EQD71942.1"/>
    </source>
</evidence>
<reference evidence="1" key="2">
    <citation type="journal article" date="2014" name="ISME J.">
        <title>Microbial stratification in low pH oxic and suboxic macroscopic growths along an acid mine drainage.</title>
        <authorList>
            <person name="Mendez-Garcia C."/>
            <person name="Mesa V."/>
            <person name="Sprenger R.R."/>
            <person name="Richter M."/>
            <person name="Diez M.S."/>
            <person name="Solano J."/>
            <person name="Bargiela R."/>
            <person name="Golyshina O.V."/>
            <person name="Manteca A."/>
            <person name="Ramos J.L."/>
            <person name="Gallego J.R."/>
            <person name="Llorente I."/>
            <person name="Martins Dos Santos V.A."/>
            <person name="Jensen O.N."/>
            <person name="Pelaez A.I."/>
            <person name="Sanchez J."/>
            <person name="Ferrer M."/>
        </authorList>
    </citation>
    <scope>NUCLEOTIDE SEQUENCE</scope>
</reference>
<gene>
    <name evidence="1" type="ORF">B1B_04171</name>
</gene>
<dbReference type="InterPro" id="IPR027417">
    <property type="entry name" value="P-loop_NTPase"/>
</dbReference>
<dbReference type="Pfam" id="PF13481">
    <property type="entry name" value="AAA_25"/>
    <property type="match status" value="1"/>
</dbReference>
<organism evidence="1">
    <name type="scientific">mine drainage metagenome</name>
    <dbReference type="NCBI Taxonomy" id="410659"/>
    <lineage>
        <taxon>unclassified sequences</taxon>
        <taxon>metagenomes</taxon>
        <taxon>ecological metagenomes</taxon>
    </lineage>
</organism>
<proteinExistence type="predicted"/>
<reference evidence="1" key="1">
    <citation type="submission" date="2013-08" db="EMBL/GenBank/DDBJ databases">
        <authorList>
            <person name="Mendez C."/>
            <person name="Richter M."/>
            <person name="Ferrer M."/>
            <person name="Sanchez J."/>
        </authorList>
    </citation>
    <scope>NUCLEOTIDE SEQUENCE</scope>
</reference>
<feature type="non-terminal residue" evidence="1">
    <location>
        <position position="1"/>
    </location>
</feature>